<evidence type="ECO:0000256" key="1">
    <source>
        <dbReference type="SAM" id="MobiDB-lite"/>
    </source>
</evidence>
<evidence type="ECO:0000313" key="2">
    <source>
        <dbReference type="EMBL" id="CBJ28650.1"/>
    </source>
</evidence>
<dbReference type="EMBL" id="FN649760">
    <property type="protein sequence ID" value="CBJ28650.1"/>
    <property type="molecule type" value="Genomic_DNA"/>
</dbReference>
<feature type="compositionally biased region" description="Basic and acidic residues" evidence="1">
    <location>
        <begin position="187"/>
        <end position="205"/>
    </location>
</feature>
<gene>
    <name evidence="2" type="ORF">Esi_0117_0009</name>
</gene>
<dbReference type="InParanoid" id="D7FI24"/>
<dbReference type="AlphaFoldDB" id="D7FI24"/>
<feature type="compositionally biased region" description="Basic and acidic residues" evidence="1">
    <location>
        <begin position="1132"/>
        <end position="1156"/>
    </location>
</feature>
<protein>
    <submittedName>
        <fullName evidence="2">Uncharacterized protein</fullName>
    </submittedName>
</protein>
<feature type="compositionally biased region" description="Basic and acidic residues" evidence="1">
    <location>
        <begin position="158"/>
        <end position="170"/>
    </location>
</feature>
<feature type="region of interest" description="Disordered" evidence="1">
    <location>
        <begin position="580"/>
        <end position="656"/>
    </location>
</feature>
<feature type="region of interest" description="Disordered" evidence="1">
    <location>
        <begin position="254"/>
        <end position="297"/>
    </location>
</feature>
<sequence>MLIIDVQSRRGAVEEVYVRDGDNAFDLARGFIIQAKVVETGYHVDVSGSCWVSEPTINPPAPAHQPNYFRDHPRSDSGSWEGSGPRQQHRDRGGARRVRGGRGVGTTSATATESGTTDCLKGEAEHAGSNVHHTNGAASLQPLSTVAAGVAHEAAGAEQEHAGRETRLQREEDDDPNDDDEEASFLKSRDGTSRHADRETCLHREEDDDPDDDDEEASFLKSRDDTTRRNGRRFEWRRRQWQQRRRCSWQDYYSEEDDDDMRSASTSGETTRPDGRRRGDNEPATATTTPAERRRSAGYRLRGRWIRRCGSGSEEESSGGWRSAPEVGHGGGSYRANRQGFGGGAVGGGAGWRGRGALGRRPASREAARQLRVSERMHRLGRAMAKRKEATRQRRDEVQKAREALACSGRLNLCSKTRELTDNQPKYVYRRPTGRSGASNGGSGYGGGVSDSGGREGIAAERGEPGHARGGEQENRGGGALYRGAGDRLYSEWMASRKRNASLLAKTKAAAAAAAASRENASPEGWTCPECGADNRAQDDTCQTFTGLAVAAQDLRPDTWCRESPEALGRVAAAAAAAATATRSTAVKPGGTTGDQRGPESRRRRGGGGGGGGSGDSSGSRRVGEDGVRRCGRRRPEMFRPTPVARPSGDGAVRARPKGELLFDNLYRNPPTPSRRRAKQVLQADTRATCTFAPEINECSRRLAEAQEARRDLLEFVRAGSESDGRGGGAEGKGGSKREDTEAAATRAGGGAGAARSKVIVKSHRLHAEHADNEQRRERRRKELLSQSCPFTPDIGVSAAWPIQETTTEDFVRRLHAEHAEQERRLQAKRYTLHGAPHASIDPATGRPFFSPMINKTWAGRQHHHHRRQSGGFSGWFSRHGVTKSTAATTTTTTTAGRGAKRPGDKGKAGTDGRCFYHDDDDRPIHASLWERGLALERRREADARSREEARKSAAAAGHVGGRSAELIRAMRVRSLVQTYRTLLASVEYARLPEGLDYDEAMESITSKINAIFDNDNDAWQEMTLEVAKADPSVLKPELVPVVTSALAGHGEETLSLLGFCELLDAAVENLASAGGPTAHLFAPGAGRSAAGADRAAAAAAAKAAREDSAELKEMTFRPRLNSHSKAIARTMGRDGTKKKMEDVRRRENIKSERRRSLLLRQQTDLFSKQHPFTPTFFSSTRQGRSKSRGGAGGGGGARNAPRYPNEIAADRAAAEAAAVAAAAAAAAAVGAAEVSEDREGEIPGAGALPEGVES</sequence>
<feature type="region of interest" description="Disordered" evidence="1">
    <location>
        <begin position="719"/>
        <end position="756"/>
    </location>
</feature>
<reference evidence="2 3" key="1">
    <citation type="journal article" date="2010" name="Nature">
        <title>The Ectocarpus genome and the independent evolution of multicellularity in brown algae.</title>
        <authorList>
            <person name="Cock J.M."/>
            <person name="Sterck L."/>
            <person name="Rouze P."/>
            <person name="Scornet D."/>
            <person name="Allen A.E."/>
            <person name="Amoutzias G."/>
            <person name="Anthouard V."/>
            <person name="Artiguenave F."/>
            <person name="Aury J.M."/>
            <person name="Badger J.H."/>
            <person name="Beszteri B."/>
            <person name="Billiau K."/>
            <person name="Bonnet E."/>
            <person name="Bothwell J.H."/>
            <person name="Bowler C."/>
            <person name="Boyen C."/>
            <person name="Brownlee C."/>
            <person name="Carrano C.J."/>
            <person name="Charrier B."/>
            <person name="Cho G.Y."/>
            <person name="Coelho S.M."/>
            <person name="Collen J."/>
            <person name="Corre E."/>
            <person name="Da Silva C."/>
            <person name="Delage L."/>
            <person name="Delaroque N."/>
            <person name="Dittami S.M."/>
            <person name="Doulbeau S."/>
            <person name="Elias M."/>
            <person name="Farnham G."/>
            <person name="Gachon C.M."/>
            <person name="Gschloessl B."/>
            <person name="Heesch S."/>
            <person name="Jabbari K."/>
            <person name="Jubin C."/>
            <person name="Kawai H."/>
            <person name="Kimura K."/>
            <person name="Kloareg B."/>
            <person name="Kupper F.C."/>
            <person name="Lang D."/>
            <person name="Le Bail A."/>
            <person name="Leblanc C."/>
            <person name="Lerouge P."/>
            <person name="Lohr M."/>
            <person name="Lopez P.J."/>
            <person name="Martens C."/>
            <person name="Maumus F."/>
            <person name="Michel G."/>
            <person name="Miranda-Saavedra D."/>
            <person name="Morales J."/>
            <person name="Moreau H."/>
            <person name="Motomura T."/>
            <person name="Nagasato C."/>
            <person name="Napoli C.A."/>
            <person name="Nelson D.R."/>
            <person name="Nyvall-Collen P."/>
            <person name="Peters A.F."/>
            <person name="Pommier C."/>
            <person name="Potin P."/>
            <person name="Poulain J."/>
            <person name="Quesneville H."/>
            <person name="Read B."/>
            <person name="Rensing S.A."/>
            <person name="Ritter A."/>
            <person name="Rousvoal S."/>
            <person name="Samanta M."/>
            <person name="Samson G."/>
            <person name="Schroeder D.C."/>
            <person name="Segurens B."/>
            <person name="Strittmatter M."/>
            <person name="Tonon T."/>
            <person name="Tregear J.W."/>
            <person name="Valentin K."/>
            <person name="von Dassow P."/>
            <person name="Yamagishi T."/>
            <person name="Van de Peer Y."/>
            <person name="Wincker P."/>
        </authorList>
    </citation>
    <scope>NUCLEOTIDE SEQUENCE [LARGE SCALE GENOMIC DNA]</scope>
    <source>
        <strain evidence="3">Ec32 / CCAP1310/4</strain>
    </source>
</reference>
<feature type="compositionally biased region" description="Acidic residues" evidence="1">
    <location>
        <begin position="206"/>
        <end position="217"/>
    </location>
</feature>
<feature type="compositionally biased region" description="Gly residues" evidence="1">
    <location>
        <begin position="439"/>
        <end position="451"/>
    </location>
</feature>
<feature type="region of interest" description="Disordered" evidence="1">
    <location>
        <begin position="424"/>
        <end position="482"/>
    </location>
</feature>
<feature type="region of interest" description="Disordered" evidence="1">
    <location>
        <begin position="151"/>
        <end position="229"/>
    </location>
</feature>
<feature type="compositionally biased region" description="Low complexity" evidence="1">
    <location>
        <begin position="886"/>
        <end position="896"/>
    </location>
</feature>
<feature type="compositionally biased region" description="Acidic residues" evidence="1">
    <location>
        <begin position="171"/>
        <end position="183"/>
    </location>
</feature>
<proteinExistence type="predicted"/>
<name>D7FI24_ECTSI</name>
<dbReference type="Proteomes" id="UP000002630">
    <property type="component" value="Unassembled WGS sequence"/>
</dbReference>
<feature type="region of interest" description="Disordered" evidence="1">
    <location>
        <begin position="57"/>
        <end position="117"/>
    </location>
</feature>
<feature type="compositionally biased region" description="Polar residues" evidence="1">
    <location>
        <begin position="1162"/>
        <end position="1183"/>
    </location>
</feature>
<feature type="compositionally biased region" description="Gly residues" evidence="1">
    <location>
        <begin position="607"/>
        <end position="616"/>
    </location>
</feature>
<evidence type="ECO:0000313" key="3">
    <source>
        <dbReference type="Proteomes" id="UP000002630"/>
    </source>
</evidence>
<feature type="compositionally biased region" description="Basic and acidic residues" evidence="1">
    <location>
        <begin position="271"/>
        <end position="281"/>
    </location>
</feature>
<feature type="region of interest" description="Disordered" evidence="1">
    <location>
        <begin position="1230"/>
        <end position="1255"/>
    </location>
</feature>
<feature type="region of interest" description="Disordered" evidence="1">
    <location>
        <begin position="884"/>
        <end position="912"/>
    </location>
</feature>
<keyword evidence="3" id="KW-1185">Reference proteome</keyword>
<feature type="compositionally biased region" description="Low complexity" evidence="1">
    <location>
        <begin position="105"/>
        <end position="117"/>
    </location>
</feature>
<feature type="compositionally biased region" description="Basic and acidic residues" evidence="1">
    <location>
        <begin position="622"/>
        <end position="638"/>
    </location>
</feature>
<organism evidence="2 3">
    <name type="scientific">Ectocarpus siliculosus</name>
    <name type="common">Brown alga</name>
    <name type="synonym">Conferva siliculosa</name>
    <dbReference type="NCBI Taxonomy" id="2880"/>
    <lineage>
        <taxon>Eukaryota</taxon>
        <taxon>Sar</taxon>
        <taxon>Stramenopiles</taxon>
        <taxon>Ochrophyta</taxon>
        <taxon>PX clade</taxon>
        <taxon>Phaeophyceae</taxon>
        <taxon>Ectocarpales</taxon>
        <taxon>Ectocarpaceae</taxon>
        <taxon>Ectocarpus</taxon>
    </lineage>
</organism>
<feature type="compositionally biased region" description="Basic and acidic residues" evidence="1">
    <location>
        <begin position="902"/>
        <end position="912"/>
    </location>
</feature>
<feature type="compositionally biased region" description="Basic and acidic residues" evidence="1">
    <location>
        <begin position="458"/>
        <end position="475"/>
    </location>
</feature>
<dbReference type="OrthoDB" id="10545405at2759"/>
<accession>D7FI24</accession>
<feature type="region of interest" description="Disordered" evidence="1">
    <location>
        <begin position="1132"/>
        <end position="1204"/>
    </location>
</feature>